<dbReference type="Proteomes" id="UP001472677">
    <property type="component" value="Unassembled WGS sequence"/>
</dbReference>
<evidence type="ECO:0000313" key="2">
    <source>
        <dbReference type="Proteomes" id="UP001472677"/>
    </source>
</evidence>
<evidence type="ECO:0000313" key="1">
    <source>
        <dbReference type="EMBL" id="KAK8575192.1"/>
    </source>
</evidence>
<keyword evidence="2" id="KW-1185">Reference proteome</keyword>
<reference evidence="1 2" key="1">
    <citation type="journal article" date="2024" name="G3 (Bethesda)">
        <title>Genome assembly of Hibiscus sabdariffa L. provides insights into metabolisms of medicinal natural products.</title>
        <authorList>
            <person name="Kim T."/>
        </authorList>
    </citation>
    <scope>NUCLEOTIDE SEQUENCE [LARGE SCALE GENOMIC DNA]</scope>
    <source>
        <strain evidence="1">TK-2024</strain>
        <tissue evidence="1">Old leaves</tissue>
    </source>
</reference>
<dbReference type="EMBL" id="JBBPBM010000007">
    <property type="protein sequence ID" value="KAK8575192.1"/>
    <property type="molecule type" value="Genomic_DNA"/>
</dbReference>
<proteinExistence type="predicted"/>
<name>A0ABR2FA20_9ROSI</name>
<accession>A0ABR2FA20</accession>
<protein>
    <submittedName>
        <fullName evidence="1">Uncharacterized protein</fullName>
    </submittedName>
</protein>
<organism evidence="1 2">
    <name type="scientific">Hibiscus sabdariffa</name>
    <name type="common">roselle</name>
    <dbReference type="NCBI Taxonomy" id="183260"/>
    <lineage>
        <taxon>Eukaryota</taxon>
        <taxon>Viridiplantae</taxon>
        <taxon>Streptophyta</taxon>
        <taxon>Embryophyta</taxon>
        <taxon>Tracheophyta</taxon>
        <taxon>Spermatophyta</taxon>
        <taxon>Magnoliopsida</taxon>
        <taxon>eudicotyledons</taxon>
        <taxon>Gunneridae</taxon>
        <taxon>Pentapetalae</taxon>
        <taxon>rosids</taxon>
        <taxon>malvids</taxon>
        <taxon>Malvales</taxon>
        <taxon>Malvaceae</taxon>
        <taxon>Malvoideae</taxon>
        <taxon>Hibiscus</taxon>
    </lineage>
</organism>
<sequence>MGSDDVEIKCSPVLGIWEDSSSIDQCFAPNTEEKQVALWDVLAEYKEHVLKFWAAGGDFNVVGCKSERRQIAELEKNIVESVSRHVDRLMVAEVEIDLDKGRCFIHSCFC</sequence>
<gene>
    <name evidence="1" type="ORF">V6N12_062868</name>
</gene>
<comment type="caution">
    <text evidence="1">The sequence shown here is derived from an EMBL/GenBank/DDBJ whole genome shotgun (WGS) entry which is preliminary data.</text>
</comment>